<proteinExistence type="predicted"/>
<organism evidence="1 2">
    <name type="scientific">Aquamicrobium terrae</name>
    <dbReference type="NCBI Taxonomy" id="1324945"/>
    <lineage>
        <taxon>Bacteria</taxon>
        <taxon>Pseudomonadati</taxon>
        <taxon>Pseudomonadota</taxon>
        <taxon>Alphaproteobacteria</taxon>
        <taxon>Hyphomicrobiales</taxon>
        <taxon>Phyllobacteriaceae</taxon>
        <taxon>Aquamicrobium</taxon>
    </lineage>
</organism>
<protein>
    <recommendedName>
        <fullName evidence="3">DUF982 domain-containing protein</fullName>
    </recommendedName>
</protein>
<evidence type="ECO:0008006" key="3">
    <source>
        <dbReference type="Google" id="ProtNLM"/>
    </source>
</evidence>
<dbReference type="Proteomes" id="UP001549076">
    <property type="component" value="Unassembled WGS sequence"/>
</dbReference>
<gene>
    <name evidence="1" type="ORF">ABID37_004731</name>
</gene>
<accession>A0ABV2N6S6</accession>
<reference evidence="1 2" key="1">
    <citation type="submission" date="2024-06" db="EMBL/GenBank/DDBJ databases">
        <title>Genomic Encyclopedia of Type Strains, Phase IV (KMG-IV): sequencing the most valuable type-strain genomes for metagenomic binning, comparative biology and taxonomic classification.</title>
        <authorList>
            <person name="Goeker M."/>
        </authorList>
    </citation>
    <scope>NUCLEOTIDE SEQUENCE [LARGE SCALE GENOMIC DNA]</scope>
    <source>
        <strain evidence="1 2">DSM 27865</strain>
    </source>
</reference>
<dbReference type="EMBL" id="JBEPML010000025">
    <property type="protein sequence ID" value="MET3794491.1"/>
    <property type="molecule type" value="Genomic_DNA"/>
</dbReference>
<dbReference type="RefSeq" id="WP_354199307.1">
    <property type="nucleotide sequence ID" value="NZ_JBEPML010000025.1"/>
</dbReference>
<name>A0ABV2N6S6_9HYPH</name>
<evidence type="ECO:0000313" key="1">
    <source>
        <dbReference type="EMBL" id="MET3794491.1"/>
    </source>
</evidence>
<keyword evidence="2" id="KW-1185">Reference proteome</keyword>
<evidence type="ECO:0000313" key="2">
    <source>
        <dbReference type="Proteomes" id="UP001549076"/>
    </source>
</evidence>
<dbReference type="Gene3D" id="6.10.250.730">
    <property type="match status" value="1"/>
</dbReference>
<sequence>MKDKPFHKPVVVSPRFGHLRQIRTVAEAGRVLLHEWPEGLNPKNNQAAKIIIETLRGNRKPSEARRALIDAAQAAGILIDHDQNDGHQIAAE</sequence>
<dbReference type="Pfam" id="PF06169">
    <property type="entry name" value="DUF982"/>
    <property type="match status" value="1"/>
</dbReference>
<comment type="caution">
    <text evidence="1">The sequence shown here is derived from an EMBL/GenBank/DDBJ whole genome shotgun (WGS) entry which is preliminary data.</text>
</comment>
<dbReference type="InterPro" id="IPR010385">
    <property type="entry name" value="DUF982"/>
</dbReference>